<dbReference type="EMBL" id="KZ613822">
    <property type="protein sequence ID" value="PMD58450.1"/>
    <property type="molecule type" value="Genomic_DNA"/>
</dbReference>
<dbReference type="AlphaFoldDB" id="A0A2J6T606"/>
<reference evidence="1 2" key="1">
    <citation type="submission" date="2016-04" db="EMBL/GenBank/DDBJ databases">
        <title>A degradative enzymes factory behind the ericoid mycorrhizal symbiosis.</title>
        <authorList>
            <consortium name="DOE Joint Genome Institute"/>
            <person name="Martino E."/>
            <person name="Morin E."/>
            <person name="Grelet G."/>
            <person name="Kuo A."/>
            <person name="Kohler A."/>
            <person name="Daghino S."/>
            <person name="Barry K."/>
            <person name="Choi C."/>
            <person name="Cichocki N."/>
            <person name="Clum A."/>
            <person name="Copeland A."/>
            <person name="Hainaut M."/>
            <person name="Haridas S."/>
            <person name="Labutti K."/>
            <person name="Lindquist E."/>
            <person name="Lipzen A."/>
            <person name="Khouja H.-R."/>
            <person name="Murat C."/>
            <person name="Ohm R."/>
            <person name="Olson A."/>
            <person name="Spatafora J."/>
            <person name="Veneault-Fourrey C."/>
            <person name="Henrissat B."/>
            <person name="Grigoriev I."/>
            <person name="Martin F."/>
            <person name="Perotto S."/>
        </authorList>
    </citation>
    <scope>NUCLEOTIDE SEQUENCE [LARGE SCALE GENOMIC DNA]</scope>
    <source>
        <strain evidence="1 2">E</strain>
    </source>
</reference>
<keyword evidence="2" id="KW-1185">Reference proteome</keyword>
<dbReference type="InParanoid" id="A0A2J6T606"/>
<evidence type="ECO:0000313" key="1">
    <source>
        <dbReference type="EMBL" id="PMD58450.1"/>
    </source>
</evidence>
<dbReference type="Proteomes" id="UP000235371">
    <property type="component" value="Unassembled WGS sequence"/>
</dbReference>
<dbReference type="RefSeq" id="XP_024735354.1">
    <property type="nucleotide sequence ID" value="XM_024883293.1"/>
</dbReference>
<accession>A0A2J6T606</accession>
<name>A0A2J6T606_9HELO</name>
<protein>
    <submittedName>
        <fullName evidence="1">Uncharacterized protein</fullName>
    </submittedName>
</protein>
<gene>
    <name evidence="1" type="ORF">K444DRAFT_631046</name>
</gene>
<evidence type="ECO:0000313" key="2">
    <source>
        <dbReference type="Proteomes" id="UP000235371"/>
    </source>
</evidence>
<organism evidence="1 2">
    <name type="scientific">Hyaloscypha bicolor E</name>
    <dbReference type="NCBI Taxonomy" id="1095630"/>
    <lineage>
        <taxon>Eukaryota</taxon>
        <taxon>Fungi</taxon>
        <taxon>Dikarya</taxon>
        <taxon>Ascomycota</taxon>
        <taxon>Pezizomycotina</taxon>
        <taxon>Leotiomycetes</taxon>
        <taxon>Helotiales</taxon>
        <taxon>Hyaloscyphaceae</taxon>
        <taxon>Hyaloscypha</taxon>
        <taxon>Hyaloscypha bicolor</taxon>
    </lineage>
</organism>
<sequence>MISREQHSRDPLQIYLAILAIFYVCHESRLVAGKHYTKVTKNTLKKYNLSYRHVYINFDMDHFCHDWVHRLNQDLLVSYTFRLEEVCKIKFERELRADPKKGGGGLTFSAEMKWSFQEEESQMMDLWPIASNPHLAVKAPKKRVVPKNQRSPRKLEVPTLRWAMGT</sequence>
<proteinExistence type="predicted"/>
<dbReference type="GeneID" id="36591370"/>